<feature type="transmembrane region" description="Helical" evidence="6">
    <location>
        <begin position="36"/>
        <end position="54"/>
    </location>
</feature>
<evidence type="ECO:0000256" key="1">
    <source>
        <dbReference type="ARBA" id="ARBA00004651"/>
    </source>
</evidence>
<comment type="subcellular location">
    <subcellularLocation>
        <location evidence="1">Cell membrane</location>
        <topology evidence="1">Multi-pass membrane protein</topology>
    </subcellularLocation>
</comment>
<evidence type="ECO:0000313" key="8">
    <source>
        <dbReference type="EMBL" id="MBF0635974.1"/>
    </source>
</evidence>
<keyword evidence="9" id="KW-1185">Reference proteome</keyword>
<keyword evidence="2" id="KW-1003">Cell membrane</keyword>
<evidence type="ECO:0000256" key="2">
    <source>
        <dbReference type="ARBA" id="ARBA00022475"/>
    </source>
</evidence>
<keyword evidence="4 6" id="KW-1133">Transmembrane helix</keyword>
<comment type="caution">
    <text evidence="8">The sequence shown here is derived from an EMBL/GenBank/DDBJ whole genome shotgun (WGS) entry which is preliminary data.</text>
</comment>
<feature type="domain" description="Cardiolipin synthase N-terminal" evidence="7">
    <location>
        <begin position="14"/>
        <end position="56"/>
    </location>
</feature>
<gene>
    <name evidence="8" type="ORF">INT08_02080</name>
</gene>
<dbReference type="Proteomes" id="UP000619838">
    <property type="component" value="Unassembled WGS sequence"/>
</dbReference>
<keyword evidence="3 6" id="KW-0812">Transmembrane</keyword>
<feature type="transmembrane region" description="Helical" evidence="6">
    <location>
        <begin position="6"/>
        <end position="24"/>
    </location>
</feature>
<dbReference type="InterPro" id="IPR027379">
    <property type="entry name" value="CLS_N"/>
</dbReference>
<name>A0ABR9XPR6_9CHLB</name>
<evidence type="ECO:0000259" key="7">
    <source>
        <dbReference type="Pfam" id="PF13396"/>
    </source>
</evidence>
<evidence type="ECO:0000313" key="9">
    <source>
        <dbReference type="Proteomes" id="UP000619838"/>
    </source>
</evidence>
<evidence type="ECO:0000256" key="5">
    <source>
        <dbReference type="ARBA" id="ARBA00023136"/>
    </source>
</evidence>
<proteinExistence type="predicted"/>
<dbReference type="EMBL" id="JADGII010000002">
    <property type="protein sequence ID" value="MBF0635974.1"/>
    <property type="molecule type" value="Genomic_DNA"/>
</dbReference>
<evidence type="ECO:0000256" key="3">
    <source>
        <dbReference type="ARBA" id="ARBA00022692"/>
    </source>
</evidence>
<evidence type="ECO:0000256" key="4">
    <source>
        <dbReference type="ARBA" id="ARBA00022989"/>
    </source>
</evidence>
<dbReference type="RefSeq" id="WP_114606954.1">
    <property type="nucleotide sequence ID" value="NZ_JABVZQ010000004.1"/>
</dbReference>
<keyword evidence="5 6" id="KW-0472">Membrane</keyword>
<evidence type="ECO:0000256" key="6">
    <source>
        <dbReference type="SAM" id="Phobius"/>
    </source>
</evidence>
<dbReference type="Pfam" id="PF13396">
    <property type="entry name" value="PLDc_N"/>
    <property type="match status" value="1"/>
</dbReference>
<accession>A0ABR9XPR6</accession>
<sequence>MMGLEGILGIIVLVLDIYAVLNIFQSSASTIKKTIWIALVILLPVFGLILWFLLGPKNKA</sequence>
<protein>
    <submittedName>
        <fullName evidence="8">PLDc_N domain-containing protein</fullName>
    </submittedName>
</protein>
<organism evidence="8 9">
    <name type="scientific">Prosthecochloris ethylica</name>
    <dbReference type="NCBI Taxonomy" id="2743976"/>
    <lineage>
        <taxon>Bacteria</taxon>
        <taxon>Pseudomonadati</taxon>
        <taxon>Chlorobiota</taxon>
        <taxon>Chlorobiia</taxon>
        <taxon>Chlorobiales</taxon>
        <taxon>Chlorobiaceae</taxon>
        <taxon>Prosthecochloris</taxon>
    </lineage>
</organism>
<reference evidence="8 9" key="1">
    <citation type="journal article" date="2020" name="Microorganisms">
        <title>Simultaneous Genome Sequencing of Prosthecochloris ethylica and Desulfuromonas acetoxidans within a Syntrophic Mixture Reveals Unique Pili and Protein Interactions.</title>
        <authorList>
            <person name="Kyndt J.A."/>
            <person name="Van Beeumen J.J."/>
            <person name="Meyer T.E."/>
        </authorList>
    </citation>
    <scope>NUCLEOTIDE SEQUENCE [LARGE SCALE GENOMIC DNA]</scope>
    <source>
        <strain evidence="8 9">N3</strain>
    </source>
</reference>